<dbReference type="InterPro" id="IPR011006">
    <property type="entry name" value="CheY-like_superfamily"/>
</dbReference>
<dbReference type="Gene3D" id="2.40.50.180">
    <property type="entry name" value="CheA-289, Domain 4"/>
    <property type="match status" value="1"/>
</dbReference>
<dbReference type="RefSeq" id="WP_125016760.1">
    <property type="nucleotide sequence ID" value="NZ_QWEZ01000002.1"/>
</dbReference>
<protein>
    <submittedName>
        <fullName evidence="4">Chemotaxis signal transduction protein CheV</fullName>
    </submittedName>
</protein>
<dbReference type="EMBL" id="QWEZ01000002">
    <property type="protein sequence ID" value="RRJ82743.1"/>
    <property type="molecule type" value="Genomic_DNA"/>
</dbReference>
<dbReference type="Pfam" id="PF01584">
    <property type="entry name" value="CheW"/>
    <property type="match status" value="1"/>
</dbReference>
<dbReference type="PROSITE" id="PS50110">
    <property type="entry name" value="RESPONSE_REGULATORY"/>
    <property type="match status" value="1"/>
</dbReference>
<accession>A0A3P3VPK2</accession>
<keyword evidence="5" id="KW-1185">Reference proteome</keyword>
<name>A0A3P3VPK2_9GAMM</name>
<dbReference type="InterPro" id="IPR036061">
    <property type="entry name" value="CheW-like_dom_sf"/>
</dbReference>
<feature type="modified residue" description="4-aspartylphosphate" evidence="1">
    <location>
        <position position="232"/>
    </location>
</feature>
<dbReference type="Pfam" id="PF00072">
    <property type="entry name" value="Response_reg"/>
    <property type="match status" value="1"/>
</dbReference>
<feature type="domain" description="CheW-like" evidence="3">
    <location>
        <begin position="12"/>
        <end position="153"/>
    </location>
</feature>
<keyword evidence="1" id="KW-0597">Phosphoprotein</keyword>
<proteinExistence type="predicted"/>
<dbReference type="GO" id="GO:0006935">
    <property type="term" value="P:chemotaxis"/>
    <property type="evidence" value="ECO:0007669"/>
    <property type="project" value="InterPro"/>
</dbReference>
<dbReference type="Gene3D" id="3.40.50.2300">
    <property type="match status" value="1"/>
</dbReference>
<dbReference type="SMART" id="SM00448">
    <property type="entry name" value="REC"/>
    <property type="match status" value="1"/>
</dbReference>
<evidence type="ECO:0000259" key="3">
    <source>
        <dbReference type="PROSITE" id="PS50851"/>
    </source>
</evidence>
<dbReference type="GO" id="GO:0000160">
    <property type="term" value="P:phosphorelay signal transduction system"/>
    <property type="evidence" value="ECO:0007669"/>
    <property type="project" value="InterPro"/>
</dbReference>
<evidence type="ECO:0000259" key="2">
    <source>
        <dbReference type="PROSITE" id="PS50110"/>
    </source>
</evidence>
<evidence type="ECO:0000313" key="4">
    <source>
        <dbReference type="EMBL" id="RRJ82743.1"/>
    </source>
</evidence>
<dbReference type="PIRSF" id="PIRSF002867">
    <property type="entry name" value="CheV"/>
    <property type="match status" value="1"/>
</dbReference>
<dbReference type="Proteomes" id="UP000280792">
    <property type="component" value="Unassembled WGS sequence"/>
</dbReference>
<gene>
    <name evidence="4" type="ORF">D0544_12870</name>
</gene>
<dbReference type="SUPFAM" id="SSF52172">
    <property type="entry name" value="CheY-like"/>
    <property type="match status" value="1"/>
</dbReference>
<sequence>MQNDRTRAEGSRQELLLFQLNGRQPFGINVLKIREIIPYEPLNQIPYSHHAVIGIAKLRGVPLTVIDLSAAVGKAPLKDAVEESASIVITEFNRSIQGFLVRKVDRIASCDWKDILPPPAASGRSSYITGVTRIGEELVEIIDVERVLNEVTPPEDIAGGYVRQLDEAHLKALQQKCILVVDDSAMARKQISRTLDTIGVPYYLARDGKEALEKLRSLSQTEGKHVDMIISDIEMPEMDGYTLTKEIRKDADLSSSYILLHTSLAGEISSQNASRSGADASLTKFVTDELTEAVIEGLSVS</sequence>
<organism evidence="4 5">
    <name type="scientific">Aestuariirhabdus litorea</name>
    <dbReference type="NCBI Taxonomy" id="2528527"/>
    <lineage>
        <taxon>Bacteria</taxon>
        <taxon>Pseudomonadati</taxon>
        <taxon>Pseudomonadota</taxon>
        <taxon>Gammaproteobacteria</taxon>
        <taxon>Oceanospirillales</taxon>
        <taxon>Aestuariirhabdaceae</taxon>
        <taxon>Aestuariirhabdus</taxon>
    </lineage>
</organism>
<reference evidence="4 5" key="1">
    <citation type="submission" date="2018-08" db="EMBL/GenBank/DDBJ databases">
        <authorList>
            <person name="Khan S.A."/>
        </authorList>
    </citation>
    <scope>NUCLEOTIDE SEQUENCE [LARGE SCALE GENOMIC DNA]</scope>
    <source>
        <strain evidence="4 5">GTF-13</strain>
    </source>
</reference>
<feature type="domain" description="Response regulatory" evidence="2">
    <location>
        <begin position="177"/>
        <end position="299"/>
    </location>
</feature>
<dbReference type="InterPro" id="IPR024181">
    <property type="entry name" value="Chemotax_regulator_CheV"/>
</dbReference>
<dbReference type="SUPFAM" id="SSF50341">
    <property type="entry name" value="CheW-like"/>
    <property type="match status" value="1"/>
</dbReference>
<dbReference type="InterPro" id="IPR002545">
    <property type="entry name" value="CheW-lke_dom"/>
</dbReference>
<dbReference type="PANTHER" id="PTHR47233:SF2">
    <property type="entry name" value="CHEMOTAXIS SIGNAL TRANSDUCTION SYSTEM RESPONSE REGULATOR CHEV"/>
    <property type="match status" value="1"/>
</dbReference>
<dbReference type="InterPro" id="IPR001789">
    <property type="entry name" value="Sig_transdc_resp-reg_receiver"/>
</dbReference>
<dbReference type="PANTHER" id="PTHR47233">
    <property type="entry name" value="CHEMOTAXIS PROTEIN CHEV"/>
    <property type="match status" value="1"/>
</dbReference>
<evidence type="ECO:0000256" key="1">
    <source>
        <dbReference type="PROSITE-ProRule" id="PRU00169"/>
    </source>
</evidence>
<dbReference type="PROSITE" id="PS50851">
    <property type="entry name" value="CHEW"/>
    <property type="match status" value="1"/>
</dbReference>
<dbReference type="AlphaFoldDB" id="A0A3P3VPK2"/>
<reference evidence="4 5" key="2">
    <citation type="submission" date="2018-12" db="EMBL/GenBank/DDBJ databases">
        <title>Simiduia agarivorans gen. nov., sp. nov., a marine, agarolytic bacterium isolated from shallow coastal water from Keelung, Taiwan.</title>
        <authorList>
            <person name="Shieh W.Y."/>
        </authorList>
    </citation>
    <scope>NUCLEOTIDE SEQUENCE [LARGE SCALE GENOMIC DNA]</scope>
    <source>
        <strain evidence="4 5">GTF-13</strain>
    </source>
</reference>
<dbReference type="Gene3D" id="2.30.30.40">
    <property type="entry name" value="SH3 Domains"/>
    <property type="match status" value="1"/>
</dbReference>
<dbReference type="SMART" id="SM00260">
    <property type="entry name" value="CheW"/>
    <property type="match status" value="1"/>
</dbReference>
<evidence type="ECO:0000313" key="5">
    <source>
        <dbReference type="Proteomes" id="UP000280792"/>
    </source>
</evidence>
<comment type="caution">
    <text evidence="4">The sequence shown here is derived from an EMBL/GenBank/DDBJ whole genome shotgun (WGS) entry which is preliminary data.</text>
</comment>